<organism evidence="3 4">
    <name type="scientific">Chitinophaga skermanii</name>
    <dbReference type="NCBI Taxonomy" id="331697"/>
    <lineage>
        <taxon>Bacteria</taxon>
        <taxon>Pseudomonadati</taxon>
        <taxon>Bacteroidota</taxon>
        <taxon>Chitinophagia</taxon>
        <taxon>Chitinophagales</taxon>
        <taxon>Chitinophagaceae</taxon>
        <taxon>Chitinophaga</taxon>
    </lineage>
</organism>
<feature type="transmembrane region" description="Helical" evidence="1">
    <location>
        <begin position="127"/>
        <end position="145"/>
    </location>
</feature>
<feature type="transmembrane region" description="Helical" evidence="1">
    <location>
        <begin position="104"/>
        <end position="121"/>
    </location>
</feature>
<evidence type="ECO:0000259" key="2">
    <source>
        <dbReference type="Pfam" id="PF13231"/>
    </source>
</evidence>
<dbReference type="InterPro" id="IPR038731">
    <property type="entry name" value="RgtA/B/C-like"/>
</dbReference>
<keyword evidence="3" id="KW-0808">Transferase</keyword>
<feature type="transmembrane region" description="Helical" evidence="1">
    <location>
        <begin position="322"/>
        <end position="346"/>
    </location>
</feature>
<feature type="transmembrane region" description="Helical" evidence="1">
    <location>
        <begin position="294"/>
        <end position="310"/>
    </location>
</feature>
<gene>
    <name evidence="3" type="ORF">LX64_02338</name>
</gene>
<keyword evidence="1" id="KW-1133">Transmembrane helix</keyword>
<feature type="transmembrane region" description="Helical" evidence="1">
    <location>
        <begin position="7"/>
        <end position="26"/>
    </location>
</feature>
<feature type="transmembrane region" description="Helical" evidence="1">
    <location>
        <begin position="270"/>
        <end position="287"/>
    </location>
</feature>
<feature type="transmembrane region" description="Helical" evidence="1">
    <location>
        <begin position="244"/>
        <end position="264"/>
    </location>
</feature>
<proteinExistence type="predicted"/>
<name>A0A327QNB5_9BACT</name>
<comment type="caution">
    <text evidence="3">The sequence shown here is derived from an EMBL/GenBank/DDBJ whole genome shotgun (WGS) entry which is preliminary data.</text>
</comment>
<feature type="domain" description="Glycosyltransferase RgtA/B/C/D-like" evidence="2">
    <location>
        <begin position="54"/>
        <end position="212"/>
    </location>
</feature>
<evidence type="ECO:0000313" key="4">
    <source>
        <dbReference type="Proteomes" id="UP000249547"/>
    </source>
</evidence>
<keyword evidence="4" id="KW-1185">Reference proteome</keyword>
<accession>A0A327QNB5</accession>
<feature type="transmembrane region" description="Helical" evidence="1">
    <location>
        <begin position="195"/>
        <end position="212"/>
    </location>
</feature>
<feature type="transmembrane region" description="Helical" evidence="1">
    <location>
        <begin position="77"/>
        <end position="97"/>
    </location>
</feature>
<dbReference type="Proteomes" id="UP000249547">
    <property type="component" value="Unassembled WGS sequence"/>
</dbReference>
<reference evidence="3 4" key="1">
    <citation type="submission" date="2018-06" db="EMBL/GenBank/DDBJ databases">
        <title>Genomic Encyclopedia of Archaeal and Bacterial Type Strains, Phase II (KMG-II): from individual species to whole genera.</title>
        <authorList>
            <person name="Goeker M."/>
        </authorList>
    </citation>
    <scope>NUCLEOTIDE SEQUENCE [LARGE SCALE GENOMIC DNA]</scope>
    <source>
        <strain evidence="3 4">DSM 23857</strain>
    </source>
</reference>
<keyword evidence="3" id="KW-0328">Glycosyltransferase</keyword>
<keyword evidence="1" id="KW-0812">Transmembrane</keyword>
<feature type="transmembrane region" description="Helical" evidence="1">
    <location>
        <begin position="152"/>
        <end position="183"/>
    </location>
</feature>
<sequence length="508" mass="58241">MKPSQRSLYIIIFVACLVKLLVHIGADIRAGFHGDEFLHIATGNHLAWGYMEFPPMIGWLAYLQNLSGSTAVWVHHIFPHIAMVAIYVVVGLTAIRLGIQQRGLILLYLGLFSAPGFSINHQLFQPVVFIHLAWIVGFYQLAGFVKTLQPKYLLYLAITAGLGMLTKYDMLFFLAGLSGLLFFQSTRNVLLQPKSWQYILVALLIFLPNYIWQLQHHFPVVQHMARLYEKQLSLVNSSNVAKEVFIAMNPIAAIMWIGGVLLVFIEKDRIIRTLGLCIFISIVLLDYKQGKEYYFFPAMMCLFILGALWMEKYVLPKAKWAFYPISGLFAVSAAGFTLIVMSFLPVEKYVALVGIKKKEVDRYPVRFADIYSKDMWHHIMLDLKSVYDSLPPQEKSTALIWGKHYSQAGAVELYKKEYQLPGAISYHGSFYLWAPTTGTMPPTVIAYNKGDAGKDFWDGYYKDVQLVKTYHNKYARDPEDEYITIYVCKQPLQDYARMKELFANRVYE</sequence>
<dbReference type="Pfam" id="PF13231">
    <property type="entry name" value="PMT_2"/>
    <property type="match status" value="1"/>
</dbReference>
<dbReference type="OrthoDB" id="9813729at2"/>
<dbReference type="GO" id="GO:0016757">
    <property type="term" value="F:glycosyltransferase activity"/>
    <property type="evidence" value="ECO:0007669"/>
    <property type="project" value="UniProtKB-KW"/>
</dbReference>
<dbReference type="AlphaFoldDB" id="A0A327QNB5"/>
<dbReference type="RefSeq" id="WP_111597794.1">
    <property type="nucleotide sequence ID" value="NZ_QLLL01000004.1"/>
</dbReference>
<keyword evidence="1" id="KW-0472">Membrane</keyword>
<protein>
    <submittedName>
        <fullName evidence="3">Dolichyl-phosphate-mannose-protein mannosyltransferase</fullName>
    </submittedName>
</protein>
<evidence type="ECO:0000313" key="3">
    <source>
        <dbReference type="EMBL" id="RAJ05184.1"/>
    </source>
</evidence>
<dbReference type="EMBL" id="QLLL01000004">
    <property type="protein sequence ID" value="RAJ05184.1"/>
    <property type="molecule type" value="Genomic_DNA"/>
</dbReference>
<evidence type="ECO:0000256" key="1">
    <source>
        <dbReference type="SAM" id="Phobius"/>
    </source>
</evidence>